<dbReference type="InterPro" id="IPR008688">
    <property type="entry name" value="ATP_synth_Bsub_B/MI25"/>
</dbReference>
<evidence type="ECO:0000256" key="6">
    <source>
        <dbReference type="ARBA" id="ARBA00023128"/>
    </source>
</evidence>
<dbReference type="Pfam" id="PF05405">
    <property type="entry name" value="Mt_ATP-synt_B"/>
    <property type="match status" value="1"/>
</dbReference>
<keyword evidence="6 8" id="KW-0496">Mitochondrion</keyword>
<comment type="subcellular location">
    <subcellularLocation>
        <location evidence="8">Mitochondrion</location>
    </subcellularLocation>
    <subcellularLocation>
        <location evidence="8">Mitochondrion inner membrane</location>
    </subcellularLocation>
</comment>
<evidence type="ECO:0000256" key="4">
    <source>
        <dbReference type="ARBA" id="ARBA00022792"/>
    </source>
</evidence>
<dbReference type="EMBL" id="HG793125">
    <property type="protein sequence ID" value="CDK25158.1"/>
    <property type="molecule type" value="Genomic_DNA"/>
</dbReference>
<keyword evidence="4 8" id="KW-0999">Mitochondrion inner membrane</keyword>
<dbReference type="HOGENOM" id="CLU_077208_0_0_1"/>
<dbReference type="FunFam" id="1.20.5.2210:FF:000002">
    <property type="entry name" value="ATP synthase subunit 4 mitochondrial"/>
    <property type="match status" value="1"/>
</dbReference>
<dbReference type="Gene3D" id="1.20.5.2210">
    <property type="match status" value="1"/>
</dbReference>
<evidence type="ECO:0000256" key="3">
    <source>
        <dbReference type="ARBA" id="ARBA00022781"/>
    </source>
</evidence>
<evidence type="ECO:0000256" key="1">
    <source>
        <dbReference type="ARBA" id="ARBA00022448"/>
    </source>
</evidence>
<sequence length="211" mass="23124">MLAQRLALRAPEPKAKATSLIDSLPGNSPLTKTGILATTAAGAIYAISNELYVVNDESILLTTFTGFVLLVVKVVAPLYNDWASGTIKNITDVLNSSRTKHVDAVKERIDQVSELKDVVATTKALFEISKETAALEAEAFELKQQVEIAHEAKSVLDSWVRYESQVRQLEQQQLATSVIAKVQAEIGNPKFQEKLLAQSVEEIEALFAKEK</sequence>
<comment type="subunit">
    <text evidence="8">F-type ATPases have 2 components, CF(1) - the catalytic core - and CF(0) - the membrane proton channel. In yeast, the dimeric form of ATP synthase consists of 17 polypeptides: alpha, beta, gamma, delta, epsilon, 4 (B), 5 (OSCP), 6 (A), 8, 9 (C), d, E (Tim11), f, g, h, i/j and k.</text>
</comment>
<comment type="function">
    <text evidence="8">Subunit b, of the mitochondrial membrane ATP synthase complex (F(1)F(0) ATP synthase or Complex V) that produces ATP from ADP in the presence of a proton gradient across the membrane which is generated by electron transport complexes of the respiratory chain. ATP synthase complex consist of a soluble F(1) head domain - the catalytic core - and a membrane F(1) domain - the membrane proton channel. These two domains are linked by a central stalk rotating inside the F(1) region and a stationary peripheral stalk. During catalysis, ATP synthesis in the catalytic domain of F(1) is coupled via a rotary mechanism of the central stalk subunits to proton translocation. In vivo, can only synthesize ATP although its ATP hydrolase activity can be activated artificially in vitro. Part of the complex F(0) domain. Part of the complex F(0) domain and the peripheric stalk, which acts as a stator to hold the catalytic alpha(3)beta(3) subcomplex and subunit a/ATP6 static relative to the rotary elements.</text>
</comment>
<keyword evidence="3 8" id="KW-0375">Hydrogen ion transport</keyword>
<keyword evidence="5 8" id="KW-0406">Ion transport</keyword>
<keyword evidence="7 8" id="KW-0472">Membrane</keyword>
<dbReference type="PANTHER" id="PTHR12733:SF3">
    <property type="entry name" value="ATP SYNTHASE F(0) COMPLEX SUBUNIT B1, MITOCHONDRIAL"/>
    <property type="match status" value="1"/>
</dbReference>
<reference evidence="9" key="1">
    <citation type="submission" date="2013-12" db="EMBL/GenBank/DDBJ databases">
        <authorList>
            <person name="Genoscope - CEA"/>
        </authorList>
    </citation>
    <scope>NUCLEOTIDE SEQUENCE</scope>
    <source>
        <strain evidence="9">CBS 1993</strain>
    </source>
</reference>
<dbReference type="InterPro" id="IPR013837">
    <property type="entry name" value="ATP_synth_F0_suB"/>
</dbReference>
<organism evidence="9 10">
    <name type="scientific">Kuraishia capsulata CBS 1993</name>
    <dbReference type="NCBI Taxonomy" id="1382522"/>
    <lineage>
        <taxon>Eukaryota</taxon>
        <taxon>Fungi</taxon>
        <taxon>Dikarya</taxon>
        <taxon>Ascomycota</taxon>
        <taxon>Saccharomycotina</taxon>
        <taxon>Pichiomycetes</taxon>
        <taxon>Pichiales</taxon>
        <taxon>Pichiaceae</taxon>
        <taxon>Kuraishia</taxon>
    </lineage>
</organism>
<name>W6MHI4_9ASCO</name>
<dbReference type="OrthoDB" id="67388at2759"/>
<keyword evidence="2 8" id="KW-0138">CF(0)</keyword>
<dbReference type="AlphaFoldDB" id="W6MHI4"/>
<dbReference type="RefSeq" id="XP_022457170.1">
    <property type="nucleotide sequence ID" value="XM_022605731.1"/>
</dbReference>
<dbReference type="GO" id="GO:0005743">
    <property type="term" value="C:mitochondrial inner membrane"/>
    <property type="evidence" value="ECO:0007669"/>
    <property type="project" value="UniProtKB-SubCell"/>
</dbReference>
<dbReference type="Proteomes" id="UP000019384">
    <property type="component" value="Unassembled WGS sequence"/>
</dbReference>
<dbReference type="STRING" id="1382522.W6MHI4"/>
<dbReference type="GO" id="GO:0045259">
    <property type="term" value="C:proton-transporting ATP synthase complex"/>
    <property type="evidence" value="ECO:0007669"/>
    <property type="project" value="UniProtKB-KW"/>
</dbReference>
<accession>W6MHI4</accession>
<dbReference type="GeneID" id="34518558"/>
<dbReference type="SUPFAM" id="SSF161060">
    <property type="entry name" value="ATP synthase B chain-like"/>
    <property type="match status" value="1"/>
</dbReference>
<protein>
    <recommendedName>
        <fullName evidence="8">ATP synthase subunit 4</fullName>
    </recommendedName>
</protein>
<keyword evidence="10" id="KW-1185">Reference proteome</keyword>
<dbReference type="GO" id="GO:0065003">
    <property type="term" value="P:protein-containing complex assembly"/>
    <property type="evidence" value="ECO:0007669"/>
    <property type="project" value="EnsemblFungi"/>
</dbReference>
<keyword evidence="1 8" id="KW-0813">Transport</keyword>
<proteinExistence type="inferred from homology"/>
<comment type="similarity">
    <text evidence="8">Belongs to the eukaryotic ATPase B chain family.</text>
</comment>
<evidence type="ECO:0000256" key="2">
    <source>
        <dbReference type="ARBA" id="ARBA00022547"/>
    </source>
</evidence>
<evidence type="ECO:0000256" key="5">
    <source>
        <dbReference type="ARBA" id="ARBA00023065"/>
    </source>
</evidence>
<evidence type="ECO:0000313" key="9">
    <source>
        <dbReference type="EMBL" id="CDK25158.1"/>
    </source>
</evidence>
<dbReference type="PANTHER" id="PTHR12733">
    <property type="entry name" value="MITOCHONDRIAL ATP SYNTHASE B CHAIN"/>
    <property type="match status" value="1"/>
</dbReference>
<evidence type="ECO:0000256" key="8">
    <source>
        <dbReference type="RuleBase" id="RU368017"/>
    </source>
</evidence>
<evidence type="ECO:0000256" key="7">
    <source>
        <dbReference type="ARBA" id="ARBA00023136"/>
    </source>
</evidence>
<evidence type="ECO:0000313" key="10">
    <source>
        <dbReference type="Proteomes" id="UP000019384"/>
    </source>
</evidence>
<dbReference type="GO" id="GO:0046961">
    <property type="term" value="F:proton-transporting ATPase activity, rotational mechanism"/>
    <property type="evidence" value="ECO:0007669"/>
    <property type="project" value="EnsemblFungi"/>
</dbReference>
<reference evidence="9" key="2">
    <citation type="submission" date="2014-02" db="EMBL/GenBank/DDBJ databases">
        <title>Complete DNA sequence of /Kuraishia capsulata/ illustrates novel genomic features among budding yeasts (/Saccharomycotina/).</title>
        <authorList>
            <person name="Morales L."/>
            <person name="Noel B."/>
            <person name="Porcel B."/>
            <person name="Marcet-Houben M."/>
            <person name="Hullo M-F."/>
            <person name="Sacerdot C."/>
            <person name="Tekaia F."/>
            <person name="Leh-Louis V."/>
            <person name="Despons L."/>
            <person name="Khanna V."/>
            <person name="Aury J-M."/>
            <person name="Barbe V."/>
            <person name="Couloux A."/>
            <person name="Labadie K."/>
            <person name="Pelletier E."/>
            <person name="Souciet J-L."/>
            <person name="Boekhout T."/>
            <person name="Gabaldon T."/>
            <person name="Wincker P."/>
            <person name="Dujon B."/>
        </authorList>
    </citation>
    <scope>NUCLEOTIDE SEQUENCE</scope>
    <source>
        <strain evidence="9">CBS 1993</strain>
    </source>
</reference>
<dbReference type="GO" id="GO:0046933">
    <property type="term" value="F:proton-transporting ATP synthase activity, rotational mechanism"/>
    <property type="evidence" value="ECO:0007669"/>
    <property type="project" value="EnsemblFungi"/>
</dbReference>
<gene>
    <name evidence="9" type="ORF">KUCA_T00001125001</name>
</gene>